<feature type="chain" id="PRO_5045669922" description="Tyrosine-protein kinase ephrin type A/B receptor-like domain-containing protein" evidence="3">
    <location>
        <begin position="16"/>
        <end position="1243"/>
    </location>
</feature>
<dbReference type="InterPro" id="IPR011641">
    <property type="entry name" value="Tyr-kin_ephrin_A/B_rcpt-like"/>
</dbReference>
<reference evidence="5 6" key="1">
    <citation type="journal article" date="2023" name="Commun. Biol.">
        <title>Genome analysis of Parmales, the sister group of diatoms, reveals the evolutionary specialization of diatoms from phago-mixotrophs to photoautotrophs.</title>
        <authorList>
            <person name="Ban H."/>
            <person name="Sato S."/>
            <person name="Yoshikawa S."/>
            <person name="Yamada K."/>
            <person name="Nakamura Y."/>
            <person name="Ichinomiya M."/>
            <person name="Sato N."/>
            <person name="Blanc-Mathieu R."/>
            <person name="Endo H."/>
            <person name="Kuwata A."/>
            <person name="Ogata H."/>
        </authorList>
    </citation>
    <scope>NUCLEOTIDE SEQUENCE [LARGE SCALE GENOMIC DNA]</scope>
</reference>
<feature type="signal peptide" evidence="3">
    <location>
        <begin position="1"/>
        <end position="15"/>
    </location>
</feature>
<dbReference type="InterPro" id="IPR009030">
    <property type="entry name" value="Growth_fac_rcpt_cys_sf"/>
</dbReference>
<feature type="domain" description="Tyrosine-protein kinase ephrin type A/B receptor-like" evidence="4">
    <location>
        <begin position="327"/>
        <end position="373"/>
    </location>
</feature>
<feature type="domain" description="Tyrosine-protein kinase ephrin type A/B receptor-like" evidence="4">
    <location>
        <begin position="382"/>
        <end position="424"/>
    </location>
</feature>
<dbReference type="PANTHER" id="PTHR46967:SF2">
    <property type="entry name" value="SUSHI, VON WILLEBRAND FACTOR TYPE A, EGF AND PENTRAXIN DOMAIN-CONTAINING PROTEIN 1-LIKE"/>
    <property type="match status" value="1"/>
</dbReference>
<keyword evidence="3" id="KW-0732">Signal</keyword>
<name>A0ABQ6M7R9_9STRA</name>
<feature type="compositionally biased region" description="Basic and acidic residues" evidence="1">
    <location>
        <begin position="1143"/>
        <end position="1155"/>
    </location>
</feature>
<protein>
    <recommendedName>
        <fullName evidence="4">Tyrosine-protein kinase ephrin type A/B receptor-like domain-containing protein</fullName>
    </recommendedName>
</protein>
<keyword evidence="6" id="KW-1185">Reference proteome</keyword>
<feature type="region of interest" description="Disordered" evidence="1">
    <location>
        <begin position="1143"/>
        <end position="1168"/>
    </location>
</feature>
<dbReference type="SMART" id="SM01411">
    <property type="entry name" value="Ephrin_rec_like"/>
    <property type="match status" value="4"/>
</dbReference>
<evidence type="ECO:0000313" key="6">
    <source>
        <dbReference type="Proteomes" id="UP001165060"/>
    </source>
</evidence>
<evidence type="ECO:0000259" key="4">
    <source>
        <dbReference type="Pfam" id="PF07699"/>
    </source>
</evidence>
<dbReference type="Pfam" id="PF07699">
    <property type="entry name" value="Ephrin_rec_like"/>
    <property type="match status" value="4"/>
</dbReference>
<gene>
    <name evidence="5" type="ORF">TeGR_g6059</name>
</gene>
<proteinExistence type="predicted"/>
<accession>A0ABQ6M7R9</accession>
<evidence type="ECO:0000313" key="5">
    <source>
        <dbReference type="EMBL" id="GMI21070.1"/>
    </source>
</evidence>
<evidence type="ECO:0000256" key="3">
    <source>
        <dbReference type="SAM" id="SignalP"/>
    </source>
</evidence>
<dbReference type="EMBL" id="BRYB01002524">
    <property type="protein sequence ID" value="GMI21070.1"/>
    <property type="molecule type" value="Genomic_DNA"/>
</dbReference>
<comment type="caution">
    <text evidence="5">The sequence shown here is derived from an EMBL/GenBank/DDBJ whole genome shotgun (WGS) entry which is preliminary data.</text>
</comment>
<keyword evidence="2" id="KW-0812">Transmembrane</keyword>
<dbReference type="SUPFAM" id="SSF101898">
    <property type="entry name" value="NHL repeat"/>
    <property type="match status" value="1"/>
</dbReference>
<dbReference type="Gene3D" id="2.10.50.10">
    <property type="entry name" value="Tumor Necrosis Factor Receptor, subunit A, domain 2"/>
    <property type="match status" value="4"/>
</dbReference>
<feature type="domain" description="Tyrosine-protein kinase ephrin type A/B receptor-like" evidence="4">
    <location>
        <begin position="430"/>
        <end position="476"/>
    </location>
</feature>
<sequence>MIYLFLPLLYMFVKGLPAAGVAPPRLRASSFPARILQTLEVSTQDELFNTCSSSSFGGATPGSTPMSNGDTVVASSGSYMCSLGQCPSMNYVLAMEGTYGALECEEDDLSCILDGEGSARLIWVYGTSSQTLLFRGLLMRGGSSSQGGAMMINNGAIVDILICGFTGNAATASGSTNYGGGAIVVKSAGTSVNVFGSAFSGNTAAAEGDDINVNDPAELTVHDTCPEPYTADAVPGDRLDVYGAVQGPASSHECVMADCDAGTAMDSGVCVPCPAGFFGQGGPCLPCPAGSYQDAAGQTSCIECAAGSASPEAQAARSGDCEACTPGTYSAEGAATCSNCVPGTFNSNPGSTSCVDCNAGTSSVAGSTSCEDCPAGSVGLTAGAAGCTPCAPGSYQGVPGLLACENCAAGKSSGVSGAASNMTCVDCVEGRYSHAGASACLDCTPGSYSSTPGAPACVDCPAGETSIQRAVGASSCFLPEHVFNNLFTAETSVNRVYAEFQVALEGQGLSRPTDLVFLSGEHLLVASHATGKVQKWTYAGNFVGDWWGGSMPRKMLHLPELDPVQVAVTDDASQAVQFLAEGGGGREGDGAVVVGEIELPNSGYYPVDVRRVFGEDKVIIVGMKLAVTDFGSEPRIYIACIPGAAECEGEGVDGPDKIMQYSDTLMDTVPVIATTPLNPSQYYIIAKSDPAMFQVGVSMLYACNIYGDSNFLSERCSVFVDRPENKDWLPTGLTVDDDRELLLVSDAISNKIYSFDLFRNFVAAATAVSVSSAMAFKPGIYAPNSVVTLGGAVATETVQVGVEFRDRFGEAVAADYDCSGEIANMNFEFAGDWTLTLTESLLSHERLVGDSATYDVAVAAGATSAAASKLECSSERVVAGGTVECTVHAHDENGNGSFEVGDTFTHSLTLTGLVKAGQYTVEAVDAGGGVVGGGGVSLTVVPALVSMDSSSYFLSSQGTFDPSEGDKLRMQVFPRDEHANAITDLDDVKAVVWGEFEEGSATREYPLLPPDYLHDLEFGIDETVSVQVQLKAGYESFSASPLVIEVGTAGGCEEGEYGGGSTAAPSQAPLDTSEALVVDASGVAPRYDGDDDTNTYIAVGISAFLLLAGAFFYRRHQLRAAAQLKQAELEMMDLQHMRFSEQRKEMEQDKQSLEAEKEELEEEVRRKKHSEEELKVMVSALEAVSKEQRRGGGGKMKELVALFDPTGSGKFRDKDIEDAIKMIVSSRAAKEGEGSDVGAPDQE</sequence>
<evidence type="ECO:0000256" key="2">
    <source>
        <dbReference type="SAM" id="Phobius"/>
    </source>
</evidence>
<dbReference type="SUPFAM" id="SSF57184">
    <property type="entry name" value="Growth factor receptor domain"/>
    <property type="match status" value="2"/>
</dbReference>
<dbReference type="Proteomes" id="UP001165060">
    <property type="component" value="Unassembled WGS sequence"/>
</dbReference>
<evidence type="ECO:0000256" key="1">
    <source>
        <dbReference type="SAM" id="MobiDB-lite"/>
    </source>
</evidence>
<feature type="domain" description="Tyrosine-protein kinase ephrin type A/B receptor-like" evidence="4">
    <location>
        <begin position="281"/>
        <end position="321"/>
    </location>
</feature>
<feature type="transmembrane region" description="Helical" evidence="2">
    <location>
        <begin position="1095"/>
        <end position="1113"/>
    </location>
</feature>
<dbReference type="PANTHER" id="PTHR46967">
    <property type="entry name" value="INSULIN-LIKE GROWTH FACTOR BINDING PROTEIN,N-TERMINAL"/>
    <property type="match status" value="1"/>
</dbReference>
<keyword evidence="2" id="KW-0472">Membrane</keyword>
<organism evidence="5 6">
    <name type="scientific">Tetraparma gracilis</name>
    <dbReference type="NCBI Taxonomy" id="2962635"/>
    <lineage>
        <taxon>Eukaryota</taxon>
        <taxon>Sar</taxon>
        <taxon>Stramenopiles</taxon>
        <taxon>Ochrophyta</taxon>
        <taxon>Bolidophyceae</taxon>
        <taxon>Parmales</taxon>
        <taxon>Triparmaceae</taxon>
        <taxon>Tetraparma</taxon>
    </lineage>
</organism>
<keyword evidence="2" id="KW-1133">Transmembrane helix</keyword>